<proteinExistence type="predicted"/>
<dbReference type="EMBL" id="UOGC01000068">
    <property type="protein sequence ID" value="VAX18345.1"/>
    <property type="molecule type" value="Genomic_DNA"/>
</dbReference>
<evidence type="ECO:0008006" key="2">
    <source>
        <dbReference type="Google" id="ProtNLM"/>
    </source>
</evidence>
<accession>A0A3B1CHV4</accession>
<gene>
    <name evidence="1" type="ORF">MNBD_NITROSPINAE01-243</name>
</gene>
<protein>
    <recommendedName>
        <fullName evidence="2">MacB-like periplasmic core domain-containing protein</fullName>
    </recommendedName>
</protein>
<organism evidence="1">
    <name type="scientific">hydrothermal vent metagenome</name>
    <dbReference type="NCBI Taxonomy" id="652676"/>
    <lineage>
        <taxon>unclassified sequences</taxon>
        <taxon>metagenomes</taxon>
        <taxon>ecological metagenomes</taxon>
    </lineage>
</organism>
<evidence type="ECO:0000313" key="1">
    <source>
        <dbReference type="EMBL" id="VAX18345.1"/>
    </source>
</evidence>
<name>A0A3B1CHV4_9ZZZZ</name>
<reference evidence="1" key="1">
    <citation type="submission" date="2018-06" db="EMBL/GenBank/DDBJ databases">
        <authorList>
            <person name="Zhirakovskaya E."/>
        </authorList>
    </citation>
    <scope>NUCLEOTIDE SEQUENCE</scope>
</reference>
<feature type="non-terminal residue" evidence="1">
    <location>
        <position position="154"/>
    </location>
</feature>
<dbReference type="AlphaFoldDB" id="A0A3B1CHV4"/>
<sequence>MSLVKMAWRNLWRRKRRTLITASSVAFGVFLSVTFTASGDYGYTNMIDASAKMGFGHVTVEPEGFNMTPSLQKKISDANVIREKVLKVSGVTSAMTRISGQAMFSSAVKSVGGLFIGIDPAQELVDYNVFINSIVEGELFKTRKGRGAVVGSKV</sequence>